<dbReference type="InterPro" id="IPR007197">
    <property type="entry name" value="rSAM"/>
</dbReference>
<dbReference type="SUPFAM" id="SSF102114">
    <property type="entry name" value="Radical SAM enzymes"/>
    <property type="match status" value="1"/>
</dbReference>
<evidence type="ECO:0000256" key="1">
    <source>
        <dbReference type="ARBA" id="ARBA00022485"/>
    </source>
</evidence>
<evidence type="ECO:0000313" key="9">
    <source>
        <dbReference type="Proteomes" id="UP000230392"/>
    </source>
</evidence>
<dbReference type="GO" id="GO:0046872">
    <property type="term" value="F:metal ion binding"/>
    <property type="evidence" value="ECO:0007669"/>
    <property type="project" value="UniProtKB-KW"/>
</dbReference>
<reference evidence="8 9" key="1">
    <citation type="submission" date="2017-09" db="EMBL/GenBank/DDBJ databases">
        <title>Depth-based differentiation of microbial function through sediment-hosted aquifers and enrichment of novel symbionts in the deep terrestrial subsurface.</title>
        <authorList>
            <person name="Probst A.J."/>
            <person name="Ladd B."/>
            <person name="Jarett J.K."/>
            <person name="Geller-Mcgrath D.E."/>
            <person name="Sieber C.M."/>
            <person name="Emerson J.B."/>
            <person name="Anantharaman K."/>
            <person name="Thomas B.C."/>
            <person name="Malmstrom R."/>
            <person name="Stieglmeier M."/>
            <person name="Klingl A."/>
            <person name="Woyke T."/>
            <person name="Ryan C.M."/>
            <person name="Banfield J.F."/>
        </authorList>
    </citation>
    <scope>NUCLEOTIDE SEQUENCE [LARGE SCALE GENOMIC DNA]</scope>
    <source>
        <strain evidence="8">CG23_combo_of_CG06-09_8_20_14_all_48_7</strain>
    </source>
</reference>
<dbReference type="PIRSF" id="PIRSF004869">
    <property type="entry name" value="PflX_prd"/>
    <property type="match status" value="1"/>
</dbReference>
<feature type="binding site" evidence="6">
    <location>
        <position position="21"/>
    </location>
    <ligand>
        <name>[4Fe-4S] cluster</name>
        <dbReference type="ChEBI" id="CHEBI:49883"/>
        <note>4Fe-4S-S-AdoMet</note>
    </ligand>
</feature>
<keyword evidence="3 6" id="KW-0479">Metal-binding</keyword>
<dbReference type="EMBL" id="PCRF01000061">
    <property type="protein sequence ID" value="PIP16580.1"/>
    <property type="molecule type" value="Genomic_DNA"/>
</dbReference>
<evidence type="ECO:0000259" key="7">
    <source>
        <dbReference type="PROSITE" id="PS51918"/>
    </source>
</evidence>
<accession>A0A2G9YBI1</accession>
<dbReference type="PANTHER" id="PTHR30352:SF5">
    <property type="entry name" value="PYRUVATE FORMATE-LYASE 1-ACTIVATING ENZYME"/>
    <property type="match status" value="1"/>
</dbReference>
<sequence>KKPFFHFLPKTQAFSIASAGCNLRCQFCQNWQISQVSPLETENYFFAPEKVVAMALKNGCPSIAYTYTEPTNFYEYMLETAKIAHQKGVLNVYHSNGYINPAPLKELCRYLDAANIDLKGFSPKFYSDVCEGELEPVLETIKTLKKEGVWLEITNLVIPGYNDDSQMLKAMCRWIKDNLGSDVPLHFSRFSPMYKMTGIVPTPVATLEKARDIARKAGLHYVYIGNIPGHPAENTYCPKCKKTVVVRVGYSVINNYV</sequence>
<dbReference type="PANTHER" id="PTHR30352">
    <property type="entry name" value="PYRUVATE FORMATE-LYASE-ACTIVATING ENZYME"/>
    <property type="match status" value="1"/>
</dbReference>
<protein>
    <submittedName>
        <fullName evidence="8">AmmeMemoRadiSam system radical SAM enzyme</fullName>
    </submittedName>
</protein>
<keyword evidence="4 6" id="KW-0408">Iron</keyword>
<dbReference type="InterPro" id="IPR016431">
    <property type="entry name" value="Pyrv-formate_lyase-activ_prd"/>
</dbReference>
<gene>
    <name evidence="8" type="primary">amrS</name>
    <name evidence="8" type="ORF">COX46_01345</name>
</gene>
<name>A0A2G9YBI1_9BACT</name>
<dbReference type="PROSITE" id="PS51918">
    <property type="entry name" value="RADICAL_SAM"/>
    <property type="match status" value="1"/>
</dbReference>
<dbReference type="AlphaFoldDB" id="A0A2G9YBI1"/>
<organism evidence="8 9">
    <name type="scientific">bacterium (Candidatus Ratteibacteria) CG23_combo_of_CG06-09_8_20_14_all_48_7</name>
    <dbReference type="NCBI Taxonomy" id="2014292"/>
    <lineage>
        <taxon>Bacteria</taxon>
        <taxon>Candidatus Ratteibacteria</taxon>
    </lineage>
</organism>
<dbReference type="CDD" id="cd01335">
    <property type="entry name" value="Radical_SAM"/>
    <property type="match status" value="1"/>
</dbReference>
<evidence type="ECO:0000256" key="4">
    <source>
        <dbReference type="ARBA" id="ARBA00023004"/>
    </source>
</evidence>
<proteinExistence type="predicted"/>
<dbReference type="Pfam" id="PF04055">
    <property type="entry name" value="Radical_SAM"/>
    <property type="match status" value="1"/>
</dbReference>
<evidence type="ECO:0000256" key="3">
    <source>
        <dbReference type="ARBA" id="ARBA00022723"/>
    </source>
</evidence>
<dbReference type="GO" id="GO:0003824">
    <property type="term" value="F:catalytic activity"/>
    <property type="evidence" value="ECO:0007669"/>
    <property type="project" value="InterPro"/>
</dbReference>
<dbReference type="Gene3D" id="3.20.20.70">
    <property type="entry name" value="Aldolase class I"/>
    <property type="match status" value="1"/>
</dbReference>
<feature type="non-terminal residue" evidence="8">
    <location>
        <position position="1"/>
    </location>
</feature>
<dbReference type="SFLD" id="SFLDG01101">
    <property type="entry name" value="Uncharacterised_Radical_SAM_Su"/>
    <property type="match status" value="1"/>
</dbReference>
<dbReference type="NCBIfam" id="TIGR04337">
    <property type="entry name" value="AmmeMemoSam_rS"/>
    <property type="match status" value="1"/>
</dbReference>
<dbReference type="Proteomes" id="UP000230392">
    <property type="component" value="Unassembled WGS sequence"/>
</dbReference>
<feature type="domain" description="Radical SAM core" evidence="7">
    <location>
        <begin position="6"/>
        <end position="223"/>
    </location>
</feature>
<feature type="non-terminal residue" evidence="8">
    <location>
        <position position="257"/>
    </location>
</feature>
<evidence type="ECO:0000256" key="6">
    <source>
        <dbReference type="PIRSR" id="PIRSR004869-50"/>
    </source>
</evidence>
<dbReference type="InterPro" id="IPR058240">
    <property type="entry name" value="rSAM_sf"/>
</dbReference>
<keyword evidence="2 6" id="KW-0949">S-adenosyl-L-methionine</keyword>
<comment type="caution">
    <text evidence="8">The sequence shown here is derived from an EMBL/GenBank/DDBJ whole genome shotgun (WGS) entry which is preliminary data.</text>
</comment>
<dbReference type="InterPro" id="IPR034457">
    <property type="entry name" value="Organic_radical-activating"/>
</dbReference>
<keyword evidence="5 6" id="KW-0411">Iron-sulfur</keyword>
<keyword evidence="1" id="KW-0004">4Fe-4S</keyword>
<evidence type="ECO:0000313" key="8">
    <source>
        <dbReference type="EMBL" id="PIP16580.1"/>
    </source>
</evidence>
<evidence type="ECO:0000256" key="2">
    <source>
        <dbReference type="ARBA" id="ARBA00022691"/>
    </source>
</evidence>
<feature type="binding site" evidence="6">
    <location>
        <position position="25"/>
    </location>
    <ligand>
        <name>[4Fe-4S] cluster</name>
        <dbReference type="ChEBI" id="CHEBI:49883"/>
        <note>4Fe-4S-S-AdoMet</note>
    </ligand>
</feature>
<comment type="cofactor">
    <cofactor evidence="6">
        <name>[4Fe-4S] cluster</name>
        <dbReference type="ChEBI" id="CHEBI:49883"/>
    </cofactor>
    <text evidence="6">Binds 1 [4Fe-4S] cluster. The cluster is coordinated with 3 cysteines and an exchangeable S-adenosyl-L-methionine.</text>
</comment>
<dbReference type="InterPro" id="IPR027596">
    <property type="entry name" value="AmmeMemoSam_rS"/>
</dbReference>
<evidence type="ECO:0000256" key="5">
    <source>
        <dbReference type="ARBA" id="ARBA00023014"/>
    </source>
</evidence>
<dbReference type="GO" id="GO:0051539">
    <property type="term" value="F:4 iron, 4 sulfur cluster binding"/>
    <property type="evidence" value="ECO:0007669"/>
    <property type="project" value="UniProtKB-KW"/>
</dbReference>
<dbReference type="InterPro" id="IPR013785">
    <property type="entry name" value="Aldolase_TIM"/>
</dbReference>
<feature type="binding site" evidence="6">
    <location>
        <position position="28"/>
    </location>
    <ligand>
        <name>[4Fe-4S] cluster</name>
        <dbReference type="ChEBI" id="CHEBI:49883"/>
        <note>4Fe-4S-S-AdoMet</note>
    </ligand>
</feature>
<dbReference type="SFLD" id="SFLDS00029">
    <property type="entry name" value="Radical_SAM"/>
    <property type="match status" value="1"/>
</dbReference>